<sequence length="87" mass="10490">MSNTRAWRSKPRTATPNSRQKRNGLFLDSHPWCDRCRLNLADEAHHELPKGHPDRYDWRHMKALCTPCHVEVHKPRRRIRLTLIIRF</sequence>
<name>A0A7Y2PFD7_SPHPI</name>
<evidence type="ECO:0000313" key="3">
    <source>
        <dbReference type="Proteomes" id="UP000550136"/>
    </source>
</evidence>
<proteinExistence type="predicted"/>
<dbReference type="EMBL" id="JABEOU010000064">
    <property type="protein sequence ID" value="NNG59798.1"/>
    <property type="molecule type" value="Genomic_DNA"/>
</dbReference>
<evidence type="ECO:0008006" key="4">
    <source>
        <dbReference type="Google" id="ProtNLM"/>
    </source>
</evidence>
<accession>A0A7Y2PFD7</accession>
<gene>
    <name evidence="2" type="ORF">HKX06_20870</name>
</gene>
<feature type="compositionally biased region" description="Polar residues" evidence="1">
    <location>
        <begin position="1"/>
        <end position="18"/>
    </location>
</feature>
<protein>
    <recommendedName>
        <fullName evidence="4">HNH endonuclease</fullName>
    </recommendedName>
</protein>
<organism evidence="2 3">
    <name type="scientific">Sphingomonas paucimobilis</name>
    <name type="common">Pseudomonas paucimobilis</name>
    <dbReference type="NCBI Taxonomy" id="13689"/>
    <lineage>
        <taxon>Bacteria</taxon>
        <taxon>Pseudomonadati</taxon>
        <taxon>Pseudomonadota</taxon>
        <taxon>Alphaproteobacteria</taxon>
        <taxon>Sphingomonadales</taxon>
        <taxon>Sphingomonadaceae</taxon>
        <taxon>Sphingomonas</taxon>
    </lineage>
</organism>
<evidence type="ECO:0000256" key="1">
    <source>
        <dbReference type="SAM" id="MobiDB-lite"/>
    </source>
</evidence>
<dbReference type="RefSeq" id="WP_170171032.1">
    <property type="nucleotide sequence ID" value="NZ_JABEOU010000064.1"/>
</dbReference>
<feature type="region of interest" description="Disordered" evidence="1">
    <location>
        <begin position="1"/>
        <end position="23"/>
    </location>
</feature>
<evidence type="ECO:0000313" key="2">
    <source>
        <dbReference type="EMBL" id="NNG59798.1"/>
    </source>
</evidence>
<dbReference type="Proteomes" id="UP000550136">
    <property type="component" value="Unassembled WGS sequence"/>
</dbReference>
<comment type="caution">
    <text evidence="2">The sequence shown here is derived from an EMBL/GenBank/DDBJ whole genome shotgun (WGS) entry which is preliminary data.</text>
</comment>
<reference evidence="2 3" key="1">
    <citation type="submission" date="2020-05" db="EMBL/GenBank/DDBJ databases">
        <title>Draft Genome Sequences of Sphingomonas sp. Isolated from the International Space Station.</title>
        <authorList>
            <person name="Bijlani S."/>
            <person name="Singh N.K."/>
            <person name="Mason C.E."/>
            <person name="Wang C.C."/>
            <person name="Venkateswaran K."/>
        </authorList>
    </citation>
    <scope>NUCLEOTIDE SEQUENCE [LARGE SCALE GENOMIC DNA]</scope>
    <source>
        <strain evidence="2 3">FKI-L5-BR-P1</strain>
    </source>
</reference>
<dbReference type="AlphaFoldDB" id="A0A7Y2PFD7"/>